<dbReference type="Gene3D" id="3.40.50.740">
    <property type="match status" value="1"/>
</dbReference>
<dbReference type="InterPro" id="IPR006655">
    <property type="entry name" value="Mopterin_OxRdtase_prok_CS"/>
</dbReference>
<dbReference type="Gene3D" id="3.30.2070.10">
    <property type="entry name" value="Formate dehydrogenase/DMSO reductase"/>
    <property type="match status" value="1"/>
</dbReference>
<dbReference type="SMART" id="SM00926">
    <property type="entry name" value="Molybdop_Fe4S4"/>
    <property type="match status" value="1"/>
</dbReference>
<dbReference type="PROSITE" id="PS51669">
    <property type="entry name" value="4FE4S_MOW_BIS_MGD"/>
    <property type="match status" value="1"/>
</dbReference>
<reference evidence="9 10" key="1">
    <citation type="submission" date="2016-09" db="EMBL/GenBank/DDBJ databases">
        <title>Desulfuribacillus arsenicus sp. nov., an obligately anaerobic, dissimilatory arsenic- and antimonate-reducing bacterium isolated from anoxic sediments.</title>
        <authorList>
            <person name="Abin C.A."/>
            <person name="Hollibaugh J.T."/>
        </authorList>
    </citation>
    <scope>NUCLEOTIDE SEQUENCE [LARGE SCALE GENOMIC DNA]</scope>
    <source>
        <strain evidence="9 10">MLFW-2</strain>
    </source>
</reference>
<dbReference type="InterPro" id="IPR009010">
    <property type="entry name" value="Asp_de-COase-like_dom_sf"/>
</dbReference>
<name>A0A1E5LA61_9FIRM</name>
<evidence type="ECO:0000256" key="7">
    <source>
        <dbReference type="ARBA" id="ARBA00023014"/>
    </source>
</evidence>
<dbReference type="InterPro" id="IPR006963">
    <property type="entry name" value="Mopterin_OxRdtase_4Fe-4S_dom"/>
</dbReference>
<comment type="caution">
    <text evidence="9">The sequence shown here is derived from an EMBL/GenBank/DDBJ whole genome shotgun (WGS) entry which is preliminary data.</text>
</comment>
<evidence type="ECO:0000256" key="5">
    <source>
        <dbReference type="ARBA" id="ARBA00023002"/>
    </source>
</evidence>
<dbReference type="Pfam" id="PF00384">
    <property type="entry name" value="Molybdopterin"/>
    <property type="match status" value="1"/>
</dbReference>
<keyword evidence="3" id="KW-0500">Molybdenum</keyword>
<keyword evidence="6" id="KW-0408">Iron</keyword>
<feature type="domain" description="4Fe-4S Mo/W bis-MGD-type" evidence="8">
    <location>
        <begin position="8"/>
        <end position="65"/>
    </location>
</feature>
<dbReference type="Gene3D" id="2.20.25.90">
    <property type="entry name" value="ADC-like domains"/>
    <property type="match status" value="1"/>
</dbReference>
<evidence type="ECO:0000259" key="8">
    <source>
        <dbReference type="PROSITE" id="PS51669"/>
    </source>
</evidence>
<dbReference type="InterPro" id="IPR006657">
    <property type="entry name" value="MoPterin_dinucl-bd_dom"/>
</dbReference>
<dbReference type="EMBL" id="MJAT01000001">
    <property type="protein sequence ID" value="OEH86883.1"/>
    <property type="molecule type" value="Genomic_DNA"/>
</dbReference>
<evidence type="ECO:0000256" key="3">
    <source>
        <dbReference type="ARBA" id="ARBA00022505"/>
    </source>
</evidence>
<evidence type="ECO:0000256" key="4">
    <source>
        <dbReference type="ARBA" id="ARBA00022723"/>
    </source>
</evidence>
<protein>
    <submittedName>
        <fullName evidence="9">Molybdopterin oxidoreductase</fullName>
    </submittedName>
</protein>
<evidence type="ECO:0000256" key="2">
    <source>
        <dbReference type="ARBA" id="ARBA00010312"/>
    </source>
</evidence>
<dbReference type="PANTHER" id="PTHR43742">
    <property type="entry name" value="TRIMETHYLAMINE-N-OXIDE REDUCTASE"/>
    <property type="match status" value="1"/>
</dbReference>
<dbReference type="SUPFAM" id="SSF53706">
    <property type="entry name" value="Formate dehydrogenase/DMSO reductase, domains 1-3"/>
    <property type="match status" value="1"/>
</dbReference>
<dbReference type="CDD" id="cd02766">
    <property type="entry name" value="MopB_3"/>
    <property type="match status" value="1"/>
</dbReference>
<evidence type="ECO:0000313" key="10">
    <source>
        <dbReference type="Proteomes" id="UP000095255"/>
    </source>
</evidence>
<dbReference type="OrthoDB" id="219031at2"/>
<comment type="similarity">
    <text evidence="2">Belongs to the prokaryotic molybdopterin-containing oxidoreductase family.</text>
</comment>
<dbReference type="RefSeq" id="WP_069700761.1">
    <property type="nucleotide sequence ID" value="NZ_MJAT01000001.1"/>
</dbReference>
<dbReference type="AlphaFoldDB" id="A0A1E5LA61"/>
<keyword evidence="5" id="KW-0560">Oxidoreductase</keyword>
<dbReference type="Pfam" id="PF01568">
    <property type="entry name" value="Molydop_binding"/>
    <property type="match status" value="1"/>
</dbReference>
<dbReference type="SUPFAM" id="SSF50692">
    <property type="entry name" value="ADC-like"/>
    <property type="match status" value="1"/>
</dbReference>
<dbReference type="Proteomes" id="UP000095255">
    <property type="component" value="Unassembled WGS sequence"/>
</dbReference>
<dbReference type="STRING" id="1390249.BHU72_01065"/>
<gene>
    <name evidence="9" type="ORF">BHU72_01065</name>
</gene>
<comment type="cofactor">
    <cofactor evidence="1">
        <name>Mo-bis(molybdopterin guanine dinucleotide)</name>
        <dbReference type="ChEBI" id="CHEBI:60539"/>
    </cofactor>
</comment>
<dbReference type="GO" id="GO:0051536">
    <property type="term" value="F:iron-sulfur cluster binding"/>
    <property type="evidence" value="ECO:0007669"/>
    <property type="project" value="UniProtKB-KW"/>
</dbReference>
<evidence type="ECO:0000256" key="6">
    <source>
        <dbReference type="ARBA" id="ARBA00023004"/>
    </source>
</evidence>
<accession>A0A1E5LA61</accession>
<sequence>MSLYDNPFTITRHACPRNCYDTCSILAYVQNGVLKKVEGDPKHLYTNGKLCAKGYSYVNRVYHPERVKRPMIQSHRGSGRWKEVSWDEAMDVIANRIISLHDRYASHLSLALNKYSGNFGLLHHAVEGMFNSLGDTTQAIGSPCWSAGLDAQFYDYGNSLTSDPFNIIHAKVIVLWGVNPAWTAVHSMPFIFQARANGATIIVIDPIYTTTAKKADHFFQVSPGSDIYLALGIAKVICEKNWQNNEFIQRYTHGWELYLQYLSQLDLQFIAKQCGQSVEAIETLASLISQSKPVFLWAGFGLQRHIHGGKTIRAINALAALTGNIGLLGGGVHYAHQETSKFTYNILMREKNTNTRFYDINDFTNELARINDPPIKLLWISGRNLLTQSPNRKALMQALKSVDLIVTVDQFLTPTAQQSDILLPTTTQFEEWDVVTSYWHHWIAINQPAINPYFESKSELEIAQLLSKTLNQKKPGYCKFPTNMTPEQLIDQEFTDEIYQQLEITHWRELLESPKQMKLPTAWSDLNFQTPSGKFEFFSKRAEDTQLSPMAGLPADIIDLKTSPYPYWFLTTHAQFAINSQFQNMPWIQQLGLEPHIIIHPAIAKKEMLAEGTLAQIYNAKGYIVGKIKISRDVAPNVVLYYQGWLNNSNSFVNDLITGEKTDMGTHSTGSKGIAFYHSFVHIKRI</sequence>
<dbReference type="Gene3D" id="2.40.40.20">
    <property type="match status" value="1"/>
</dbReference>
<organism evidence="9 10">
    <name type="scientific">Desulfuribacillus stibiiarsenatis</name>
    <dbReference type="NCBI Taxonomy" id="1390249"/>
    <lineage>
        <taxon>Bacteria</taxon>
        <taxon>Bacillati</taxon>
        <taxon>Bacillota</taxon>
        <taxon>Desulfuribacillia</taxon>
        <taxon>Desulfuribacillales</taxon>
        <taxon>Desulfuribacillaceae</taxon>
        <taxon>Desulfuribacillus</taxon>
    </lineage>
</organism>
<dbReference type="GO" id="GO:0043546">
    <property type="term" value="F:molybdopterin cofactor binding"/>
    <property type="evidence" value="ECO:0007669"/>
    <property type="project" value="InterPro"/>
</dbReference>
<dbReference type="Gene3D" id="3.40.228.10">
    <property type="entry name" value="Dimethylsulfoxide Reductase, domain 2"/>
    <property type="match status" value="1"/>
</dbReference>
<evidence type="ECO:0000256" key="1">
    <source>
        <dbReference type="ARBA" id="ARBA00001942"/>
    </source>
</evidence>
<dbReference type="PANTHER" id="PTHR43742:SF6">
    <property type="entry name" value="OXIDOREDUCTASE YYAE-RELATED"/>
    <property type="match status" value="1"/>
</dbReference>
<evidence type="ECO:0000313" key="9">
    <source>
        <dbReference type="EMBL" id="OEH86883.1"/>
    </source>
</evidence>
<dbReference type="PROSITE" id="PS00490">
    <property type="entry name" value="MOLYBDOPTERIN_PROK_2"/>
    <property type="match status" value="1"/>
</dbReference>
<dbReference type="Pfam" id="PF04879">
    <property type="entry name" value="Molybdop_Fe4S4"/>
    <property type="match status" value="1"/>
</dbReference>
<keyword evidence="7" id="KW-0411">Iron-sulfur</keyword>
<dbReference type="InterPro" id="IPR006656">
    <property type="entry name" value="Mopterin_OxRdtase"/>
</dbReference>
<proteinExistence type="inferred from homology"/>
<dbReference type="GO" id="GO:0046872">
    <property type="term" value="F:metal ion binding"/>
    <property type="evidence" value="ECO:0007669"/>
    <property type="project" value="UniProtKB-KW"/>
</dbReference>
<keyword evidence="4" id="KW-0479">Metal-binding</keyword>
<keyword evidence="10" id="KW-1185">Reference proteome</keyword>
<dbReference type="InterPro" id="IPR050612">
    <property type="entry name" value="Prok_Mopterin_Oxidored"/>
</dbReference>
<dbReference type="GO" id="GO:0016491">
    <property type="term" value="F:oxidoreductase activity"/>
    <property type="evidence" value="ECO:0007669"/>
    <property type="project" value="UniProtKB-KW"/>
</dbReference>